<name>A0ABP7D6V9_9MICC</name>
<dbReference type="InterPro" id="IPR050884">
    <property type="entry name" value="CNP_phosphodiesterase-III"/>
</dbReference>
<dbReference type="RefSeq" id="WP_345154045.1">
    <property type="nucleotide sequence ID" value="NZ_BAABEO010000034.1"/>
</dbReference>
<dbReference type="Proteomes" id="UP001500752">
    <property type="component" value="Unassembled WGS sequence"/>
</dbReference>
<reference evidence="7" key="1">
    <citation type="journal article" date="2019" name="Int. J. Syst. Evol. Microbiol.">
        <title>The Global Catalogue of Microorganisms (GCM) 10K type strain sequencing project: providing services to taxonomists for standard genome sequencing and annotation.</title>
        <authorList>
            <consortium name="The Broad Institute Genomics Platform"/>
            <consortium name="The Broad Institute Genome Sequencing Center for Infectious Disease"/>
            <person name="Wu L."/>
            <person name="Ma J."/>
        </authorList>
    </citation>
    <scope>NUCLEOTIDE SEQUENCE [LARGE SCALE GENOMIC DNA]</scope>
    <source>
        <strain evidence="7">JCM 30742</strain>
    </source>
</reference>
<proteinExistence type="inferred from homology"/>
<dbReference type="InterPro" id="IPR004843">
    <property type="entry name" value="Calcineurin-like_PHP"/>
</dbReference>
<keyword evidence="2" id="KW-0378">Hydrolase</keyword>
<organism evidence="6 7">
    <name type="scientific">Arthrobacter ginkgonis</name>
    <dbReference type="NCBI Taxonomy" id="1630594"/>
    <lineage>
        <taxon>Bacteria</taxon>
        <taxon>Bacillati</taxon>
        <taxon>Actinomycetota</taxon>
        <taxon>Actinomycetes</taxon>
        <taxon>Micrococcales</taxon>
        <taxon>Micrococcaceae</taxon>
        <taxon>Arthrobacter</taxon>
    </lineage>
</organism>
<sequence length="275" mass="28303">MNTTLIHLTDTHLLPDGELLHGRIDTWARAMGAFSAAAHFAPDAVVVTGDIADRGSAVHARAARLFDHAAEQLGCPVIALPGNHDPAGSVGAAFNPASTARGPRPGDTVHDVSGLRVIGLDTDGYAEPEGRLRPEQLDWLMDQLDTPAPRGTVLAMHHPPIPALLPALAGRGLADPGALAEVLAGSDVHGILCGHYHLPAGGRLGSVPVWAGPAVAYNHNPFAPADTVQGLDTSWISVVRVHSAGMTTTPVPVAAPAAVFTRPAPINTVAPQTAA</sequence>
<evidence type="ECO:0000256" key="4">
    <source>
        <dbReference type="ARBA" id="ARBA00025742"/>
    </source>
</evidence>
<evidence type="ECO:0000313" key="6">
    <source>
        <dbReference type="EMBL" id="GAA3701465.1"/>
    </source>
</evidence>
<evidence type="ECO:0000256" key="1">
    <source>
        <dbReference type="ARBA" id="ARBA00022723"/>
    </source>
</evidence>
<gene>
    <name evidence="6" type="ORF">GCM10023081_42380</name>
</gene>
<dbReference type="PANTHER" id="PTHR42988:SF2">
    <property type="entry name" value="CYCLIC NUCLEOTIDE PHOSPHODIESTERASE CBUA0032-RELATED"/>
    <property type="match status" value="1"/>
</dbReference>
<evidence type="ECO:0000256" key="3">
    <source>
        <dbReference type="ARBA" id="ARBA00023004"/>
    </source>
</evidence>
<evidence type="ECO:0000256" key="2">
    <source>
        <dbReference type="ARBA" id="ARBA00022801"/>
    </source>
</evidence>
<evidence type="ECO:0000259" key="5">
    <source>
        <dbReference type="Pfam" id="PF00149"/>
    </source>
</evidence>
<keyword evidence="3" id="KW-0408">Iron</keyword>
<feature type="domain" description="Calcineurin-like phosphoesterase" evidence="5">
    <location>
        <begin position="4"/>
        <end position="198"/>
    </location>
</feature>
<protein>
    <recommendedName>
        <fullName evidence="5">Calcineurin-like phosphoesterase domain-containing protein</fullName>
    </recommendedName>
</protein>
<keyword evidence="1" id="KW-0479">Metal-binding</keyword>
<evidence type="ECO:0000313" key="7">
    <source>
        <dbReference type="Proteomes" id="UP001500752"/>
    </source>
</evidence>
<dbReference type="SUPFAM" id="SSF56300">
    <property type="entry name" value="Metallo-dependent phosphatases"/>
    <property type="match status" value="1"/>
</dbReference>
<comment type="caution">
    <text evidence="6">The sequence shown here is derived from an EMBL/GenBank/DDBJ whole genome shotgun (WGS) entry which is preliminary data.</text>
</comment>
<dbReference type="Gene3D" id="3.60.21.10">
    <property type="match status" value="1"/>
</dbReference>
<accession>A0ABP7D6V9</accession>
<dbReference type="Pfam" id="PF00149">
    <property type="entry name" value="Metallophos"/>
    <property type="match status" value="1"/>
</dbReference>
<comment type="similarity">
    <text evidence="4">Belongs to the cyclic nucleotide phosphodiesterase class-III family.</text>
</comment>
<dbReference type="PANTHER" id="PTHR42988">
    <property type="entry name" value="PHOSPHOHYDROLASE"/>
    <property type="match status" value="1"/>
</dbReference>
<dbReference type="EMBL" id="BAABEO010000034">
    <property type="protein sequence ID" value="GAA3701465.1"/>
    <property type="molecule type" value="Genomic_DNA"/>
</dbReference>
<keyword evidence="7" id="KW-1185">Reference proteome</keyword>
<dbReference type="InterPro" id="IPR029052">
    <property type="entry name" value="Metallo-depent_PP-like"/>
</dbReference>